<dbReference type="EMBL" id="JBJUIK010000004">
    <property type="protein sequence ID" value="KAL3531125.1"/>
    <property type="molecule type" value="Genomic_DNA"/>
</dbReference>
<proteinExistence type="predicted"/>
<evidence type="ECO:0008006" key="3">
    <source>
        <dbReference type="Google" id="ProtNLM"/>
    </source>
</evidence>
<dbReference type="Proteomes" id="UP001630127">
    <property type="component" value="Unassembled WGS sequence"/>
</dbReference>
<sequence>MWSNGQGIAILKIMKKNGLIPWEDYQTWWIDMLGHFGRLDEAFYLLEETEDTESLGESSRGTAQISIVHISLSNVYAAALMWHEAYGVGVNWRKEGDVKESRVLVPLPCTLRTLDLDSCSPYGLCNFHVTFKFVHAKSQQPELNISCP</sequence>
<organism evidence="1 2">
    <name type="scientific">Cinchona calisaya</name>
    <dbReference type="NCBI Taxonomy" id="153742"/>
    <lineage>
        <taxon>Eukaryota</taxon>
        <taxon>Viridiplantae</taxon>
        <taxon>Streptophyta</taxon>
        <taxon>Embryophyta</taxon>
        <taxon>Tracheophyta</taxon>
        <taxon>Spermatophyta</taxon>
        <taxon>Magnoliopsida</taxon>
        <taxon>eudicotyledons</taxon>
        <taxon>Gunneridae</taxon>
        <taxon>Pentapetalae</taxon>
        <taxon>asterids</taxon>
        <taxon>lamiids</taxon>
        <taxon>Gentianales</taxon>
        <taxon>Rubiaceae</taxon>
        <taxon>Cinchonoideae</taxon>
        <taxon>Cinchoneae</taxon>
        <taxon>Cinchona</taxon>
    </lineage>
</organism>
<reference evidence="1 2" key="1">
    <citation type="submission" date="2024-11" db="EMBL/GenBank/DDBJ databases">
        <title>A near-complete genome assembly of Cinchona calisaya.</title>
        <authorList>
            <person name="Lian D.C."/>
            <person name="Zhao X.W."/>
            <person name="Wei L."/>
        </authorList>
    </citation>
    <scope>NUCLEOTIDE SEQUENCE [LARGE SCALE GENOMIC DNA]</scope>
    <source>
        <tissue evidence="1">Nenye</tissue>
    </source>
</reference>
<accession>A0ABD3AIZ1</accession>
<evidence type="ECO:0000313" key="2">
    <source>
        <dbReference type="Proteomes" id="UP001630127"/>
    </source>
</evidence>
<gene>
    <name evidence="1" type="ORF">ACH5RR_010447</name>
</gene>
<evidence type="ECO:0000313" key="1">
    <source>
        <dbReference type="EMBL" id="KAL3531125.1"/>
    </source>
</evidence>
<comment type="caution">
    <text evidence="1">The sequence shown here is derived from an EMBL/GenBank/DDBJ whole genome shotgun (WGS) entry which is preliminary data.</text>
</comment>
<dbReference type="AlphaFoldDB" id="A0ABD3AIZ1"/>
<protein>
    <recommendedName>
        <fullName evidence="3">Pentatricopeptide repeat-containing protein</fullName>
    </recommendedName>
</protein>
<keyword evidence="2" id="KW-1185">Reference proteome</keyword>
<name>A0ABD3AIZ1_9GENT</name>